<keyword evidence="2" id="KW-1185">Reference proteome</keyword>
<accession>A0ABQ1GK36</accession>
<protein>
    <submittedName>
        <fullName evidence="1">Uncharacterized protein</fullName>
    </submittedName>
</protein>
<organism evidence="1 2">
    <name type="scientific">Paenibacillus physcomitrellae</name>
    <dbReference type="NCBI Taxonomy" id="1619311"/>
    <lineage>
        <taxon>Bacteria</taxon>
        <taxon>Bacillati</taxon>
        <taxon>Bacillota</taxon>
        <taxon>Bacilli</taxon>
        <taxon>Bacillales</taxon>
        <taxon>Paenibacillaceae</taxon>
        <taxon>Paenibacillus</taxon>
    </lineage>
</organism>
<reference evidence="2" key="1">
    <citation type="journal article" date="2019" name="Int. J. Syst. Evol. Microbiol.">
        <title>The Global Catalogue of Microorganisms (GCM) 10K type strain sequencing project: providing services to taxonomists for standard genome sequencing and annotation.</title>
        <authorList>
            <consortium name="The Broad Institute Genomics Platform"/>
            <consortium name="The Broad Institute Genome Sequencing Center for Infectious Disease"/>
            <person name="Wu L."/>
            <person name="Ma J."/>
        </authorList>
    </citation>
    <scope>NUCLEOTIDE SEQUENCE [LARGE SCALE GENOMIC DNA]</scope>
    <source>
        <strain evidence="2">CGMCC 1.15044</strain>
    </source>
</reference>
<dbReference type="EMBL" id="BMHF01000013">
    <property type="protein sequence ID" value="GGA45363.1"/>
    <property type="molecule type" value="Genomic_DNA"/>
</dbReference>
<name>A0ABQ1GK36_9BACL</name>
<proteinExistence type="predicted"/>
<comment type="caution">
    <text evidence="1">The sequence shown here is derived from an EMBL/GenBank/DDBJ whole genome shotgun (WGS) entry which is preliminary data.</text>
</comment>
<dbReference type="Proteomes" id="UP000609323">
    <property type="component" value="Unassembled WGS sequence"/>
</dbReference>
<evidence type="ECO:0000313" key="2">
    <source>
        <dbReference type="Proteomes" id="UP000609323"/>
    </source>
</evidence>
<evidence type="ECO:0000313" key="1">
    <source>
        <dbReference type="EMBL" id="GGA45363.1"/>
    </source>
</evidence>
<sequence>MDSEVKMLDLKSNQLYKQSLAPLPSYTADFVLISSRLLSSYLENGSESADEAETYKSYMDDLVQALNGTSMQSKKTSRLVFEKIEAYSKGHRPIY</sequence>
<gene>
    <name evidence="1" type="ORF">GCM10010917_33330</name>
</gene>